<dbReference type="AlphaFoldDB" id="K3XCI4"/>
<evidence type="ECO:0000313" key="2">
    <source>
        <dbReference type="EnsemblProtists" id="PYU1_T014933"/>
    </source>
</evidence>
<dbReference type="PANTHER" id="PTHR44329">
    <property type="entry name" value="SERINE/THREONINE-PROTEIN KINASE TNNI3K-RELATED"/>
    <property type="match status" value="1"/>
</dbReference>
<accession>K3XCI4</accession>
<evidence type="ECO:0000313" key="3">
    <source>
        <dbReference type="Proteomes" id="UP000019132"/>
    </source>
</evidence>
<reference evidence="3" key="2">
    <citation type="submission" date="2010-04" db="EMBL/GenBank/DDBJ databases">
        <authorList>
            <person name="Buell R."/>
            <person name="Hamilton J."/>
            <person name="Hostetler J."/>
        </authorList>
    </citation>
    <scope>NUCLEOTIDE SEQUENCE [LARGE SCALE GENOMIC DNA]</scope>
    <source>
        <strain evidence="3">DAOM:BR144</strain>
    </source>
</reference>
<keyword evidence="3" id="KW-1185">Reference proteome</keyword>
<dbReference type="VEuPathDB" id="FungiDB:PYU1_G014902"/>
<dbReference type="InParanoid" id="K3XCI4"/>
<dbReference type="Proteomes" id="UP000019132">
    <property type="component" value="Unassembled WGS sequence"/>
</dbReference>
<dbReference type="eggNOG" id="KOG4278">
    <property type="taxonomic scope" value="Eukaryota"/>
</dbReference>
<evidence type="ECO:0000259" key="1">
    <source>
        <dbReference type="PROSITE" id="PS50011"/>
    </source>
</evidence>
<dbReference type="InterPro" id="IPR011009">
    <property type="entry name" value="Kinase-like_dom_sf"/>
</dbReference>
<feature type="domain" description="Protein kinase" evidence="1">
    <location>
        <begin position="1"/>
        <end position="260"/>
    </location>
</feature>
<dbReference type="GO" id="GO:0004674">
    <property type="term" value="F:protein serine/threonine kinase activity"/>
    <property type="evidence" value="ECO:0007669"/>
    <property type="project" value="TreeGrafter"/>
</dbReference>
<proteinExistence type="predicted"/>
<dbReference type="Pfam" id="PF07714">
    <property type="entry name" value="PK_Tyr_Ser-Thr"/>
    <property type="match status" value="1"/>
</dbReference>
<dbReference type="OMA" id="CAFERTE"/>
<reference evidence="2" key="3">
    <citation type="submission" date="2015-02" db="UniProtKB">
        <authorList>
            <consortium name="EnsemblProtists"/>
        </authorList>
    </citation>
    <scope>IDENTIFICATION</scope>
    <source>
        <strain evidence="2">DAOM BR144</strain>
    </source>
</reference>
<dbReference type="EnsemblProtists" id="PYU1_T014933">
    <property type="protein sequence ID" value="PYU1_T014933"/>
    <property type="gene ID" value="PYU1_G014902"/>
</dbReference>
<organism evidence="2 3">
    <name type="scientific">Globisporangium ultimum (strain ATCC 200006 / CBS 805.95 / DAOM BR144)</name>
    <name type="common">Pythium ultimum</name>
    <dbReference type="NCBI Taxonomy" id="431595"/>
    <lineage>
        <taxon>Eukaryota</taxon>
        <taxon>Sar</taxon>
        <taxon>Stramenopiles</taxon>
        <taxon>Oomycota</taxon>
        <taxon>Peronosporomycetes</taxon>
        <taxon>Pythiales</taxon>
        <taxon>Pythiaceae</taxon>
        <taxon>Globisporangium</taxon>
    </lineage>
</organism>
<dbReference type="Gene3D" id="3.30.200.20">
    <property type="entry name" value="Phosphorylase Kinase, domain 1"/>
    <property type="match status" value="1"/>
</dbReference>
<dbReference type="GO" id="GO:0005524">
    <property type="term" value="F:ATP binding"/>
    <property type="evidence" value="ECO:0007669"/>
    <property type="project" value="InterPro"/>
</dbReference>
<dbReference type="SUPFAM" id="SSF56112">
    <property type="entry name" value="Protein kinase-like (PK-like)"/>
    <property type="match status" value="1"/>
</dbReference>
<dbReference type="InterPro" id="IPR001245">
    <property type="entry name" value="Ser-Thr/Tyr_kinase_cat_dom"/>
</dbReference>
<dbReference type="Gene3D" id="1.10.510.10">
    <property type="entry name" value="Transferase(Phosphotransferase) domain 1"/>
    <property type="match status" value="1"/>
</dbReference>
<dbReference type="HOGENOM" id="CLU_000288_7_10_1"/>
<dbReference type="PANTHER" id="PTHR44329:SF214">
    <property type="entry name" value="PROTEIN KINASE DOMAIN-CONTAINING PROTEIN"/>
    <property type="match status" value="1"/>
</dbReference>
<protein>
    <recommendedName>
        <fullName evidence="1">Protein kinase domain-containing protein</fullName>
    </recommendedName>
</protein>
<reference evidence="3" key="1">
    <citation type="journal article" date="2010" name="Genome Biol.">
        <title>Genome sequence of the necrotrophic plant pathogen Pythium ultimum reveals original pathogenicity mechanisms and effector repertoire.</title>
        <authorList>
            <person name="Levesque C.A."/>
            <person name="Brouwer H."/>
            <person name="Cano L."/>
            <person name="Hamilton J.P."/>
            <person name="Holt C."/>
            <person name="Huitema E."/>
            <person name="Raffaele S."/>
            <person name="Robideau G.P."/>
            <person name="Thines M."/>
            <person name="Win J."/>
            <person name="Zerillo M.M."/>
            <person name="Beakes G.W."/>
            <person name="Boore J.L."/>
            <person name="Busam D."/>
            <person name="Dumas B."/>
            <person name="Ferriera S."/>
            <person name="Fuerstenberg S.I."/>
            <person name="Gachon C.M."/>
            <person name="Gaulin E."/>
            <person name="Govers F."/>
            <person name="Grenville-Briggs L."/>
            <person name="Horner N."/>
            <person name="Hostetler J."/>
            <person name="Jiang R.H."/>
            <person name="Johnson J."/>
            <person name="Krajaejun T."/>
            <person name="Lin H."/>
            <person name="Meijer H.J."/>
            <person name="Moore B."/>
            <person name="Morris P."/>
            <person name="Phuntmart V."/>
            <person name="Puiu D."/>
            <person name="Shetty J."/>
            <person name="Stajich J.E."/>
            <person name="Tripathy S."/>
            <person name="Wawra S."/>
            <person name="van West P."/>
            <person name="Whitty B.R."/>
            <person name="Coutinho P.M."/>
            <person name="Henrissat B."/>
            <person name="Martin F."/>
            <person name="Thomas P.D."/>
            <person name="Tyler B.M."/>
            <person name="De Vries R.P."/>
            <person name="Kamoun S."/>
            <person name="Yandell M."/>
            <person name="Tisserat N."/>
            <person name="Buell C.R."/>
        </authorList>
    </citation>
    <scope>NUCLEOTIDE SEQUENCE</scope>
    <source>
        <strain evidence="3">DAOM:BR144</strain>
    </source>
</reference>
<dbReference type="InterPro" id="IPR000719">
    <property type="entry name" value="Prot_kinase_dom"/>
</dbReference>
<sequence>MLTQIQGITDRLVVLVNLKPPVVPEWFVSSDDVDFQERNMVGTYHKKKYHGTWKKANVMVALSDLRQRDFEVRATKWFSLRHPNIVALYGACHIVNPPFFVYEFDPNEINLLEFLNVEANRHLVWEKLYEVALGIHYLHQRQVAYGELGIERIVISRNGQAKVGGLEENNSYYQRPPEQLRSEMIASPASDIFSFGIFIMDTTTDVIKAIDAANMFQHGEIPERAPNLSGEQWNLVVKMCAYEPQGRVDIAYVVNQLKIFAMECGNTSQASDYEANAGSTE</sequence>
<dbReference type="STRING" id="431595.K3XCI4"/>
<dbReference type="PROSITE" id="PS50011">
    <property type="entry name" value="PROTEIN_KINASE_DOM"/>
    <property type="match status" value="1"/>
</dbReference>
<dbReference type="InterPro" id="IPR051681">
    <property type="entry name" value="Ser/Thr_Kinases-Pseudokinases"/>
</dbReference>
<dbReference type="EMBL" id="GL376598">
    <property type="status" value="NOT_ANNOTATED_CDS"/>
    <property type="molecule type" value="Genomic_DNA"/>
</dbReference>
<name>K3XCI4_GLOUD</name>